<evidence type="ECO:0000313" key="6">
    <source>
        <dbReference type="EMBL" id="RHH20251.1"/>
    </source>
</evidence>
<evidence type="ECO:0000313" key="3">
    <source>
        <dbReference type="EMBL" id="CUP53466.1"/>
    </source>
</evidence>
<dbReference type="OrthoDB" id="212459at2"/>
<accession>A0A174P0Y6</accession>
<proteinExistence type="predicted"/>
<evidence type="ECO:0000313" key="2">
    <source>
        <dbReference type="EMBL" id="CUN77891.1"/>
    </source>
</evidence>
<dbReference type="Proteomes" id="UP000284024">
    <property type="component" value="Unassembled WGS sequence"/>
</dbReference>
<reference evidence="7 8" key="1">
    <citation type="submission" date="2015-09" db="EMBL/GenBank/DDBJ databases">
        <authorList>
            <consortium name="Pathogen Informatics"/>
        </authorList>
    </citation>
    <scope>NUCLEOTIDE SEQUENCE [LARGE SCALE GENOMIC DNA]</scope>
    <source>
        <strain evidence="2 7">2789STDY5608837</strain>
        <strain evidence="3 8">2789STDY5834921</strain>
    </source>
</reference>
<dbReference type="InterPro" id="IPR008599">
    <property type="entry name" value="Diacid_rec"/>
</dbReference>
<sequence>MTPYITRVLAQQIVNTVKDLCGQNVNFIDCSGTIFANTAESRIGMFHEIGQQAATMQRQPDWIWN</sequence>
<dbReference type="Proteomes" id="UP000095409">
    <property type="component" value="Unassembled WGS sequence"/>
</dbReference>
<dbReference type="Pfam" id="PF05651">
    <property type="entry name" value="Diacid_rec"/>
    <property type="match status" value="1"/>
</dbReference>
<gene>
    <name evidence="6" type="ORF">DW222_05535</name>
    <name evidence="5" type="ORF">DW859_04770</name>
    <name evidence="4" type="ORF">DWW07_02315</name>
    <name evidence="2" type="ORF">ERS852394_00884</name>
    <name evidence="3" type="ORF">ERS852533_01682</name>
</gene>
<dbReference type="Proteomes" id="UP000095413">
    <property type="component" value="Unassembled WGS sequence"/>
</dbReference>
<evidence type="ECO:0000313" key="4">
    <source>
        <dbReference type="EMBL" id="RGV66546.1"/>
    </source>
</evidence>
<dbReference type="EMBL" id="CZBA01000008">
    <property type="protein sequence ID" value="CUP53466.1"/>
    <property type="molecule type" value="Genomic_DNA"/>
</dbReference>
<evidence type="ECO:0000313" key="10">
    <source>
        <dbReference type="Proteomes" id="UP000265828"/>
    </source>
</evidence>
<evidence type="ECO:0000313" key="7">
    <source>
        <dbReference type="Proteomes" id="UP000095409"/>
    </source>
</evidence>
<dbReference type="EMBL" id="QRJH01000002">
    <property type="protein sequence ID" value="RHH20251.1"/>
    <property type="molecule type" value="Genomic_DNA"/>
</dbReference>
<evidence type="ECO:0000313" key="8">
    <source>
        <dbReference type="Proteomes" id="UP000095413"/>
    </source>
</evidence>
<dbReference type="EMBL" id="QRZI01000001">
    <property type="protein sequence ID" value="RGV66546.1"/>
    <property type="molecule type" value="Genomic_DNA"/>
</dbReference>
<feature type="domain" description="Putative sugar diacid recognition" evidence="1">
    <location>
        <begin position="5"/>
        <end position="58"/>
    </location>
</feature>
<evidence type="ECO:0000313" key="9">
    <source>
        <dbReference type="Proteomes" id="UP000265808"/>
    </source>
</evidence>
<organism evidence="3 8">
    <name type="scientific">Blautia obeum</name>
    <dbReference type="NCBI Taxonomy" id="40520"/>
    <lineage>
        <taxon>Bacteria</taxon>
        <taxon>Bacillati</taxon>
        <taxon>Bacillota</taxon>
        <taxon>Clostridia</taxon>
        <taxon>Lachnospirales</taxon>
        <taxon>Lachnospiraceae</taxon>
        <taxon>Blautia</taxon>
    </lineage>
</organism>
<name>A0A174P0Y6_9FIRM</name>
<dbReference type="EMBL" id="QSHL01000002">
    <property type="protein sequence ID" value="RHC09300.1"/>
    <property type="molecule type" value="Genomic_DNA"/>
</dbReference>
<protein>
    <submittedName>
        <fullName evidence="3">Sugar diacid utilization regulator</fullName>
    </submittedName>
</protein>
<evidence type="ECO:0000259" key="1">
    <source>
        <dbReference type="Pfam" id="PF05651"/>
    </source>
</evidence>
<dbReference type="EMBL" id="CYZD01000003">
    <property type="protein sequence ID" value="CUN77891.1"/>
    <property type="molecule type" value="Genomic_DNA"/>
</dbReference>
<dbReference type="Proteomes" id="UP000265828">
    <property type="component" value="Unassembled WGS sequence"/>
</dbReference>
<evidence type="ECO:0000313" key="11">
    <source>
        <dbReference type="Proteomes" id="UP000284024"/>
    </source>
</evidence>
<dbReference type="Proteomes" id="UP000265808">
    <property type="component" value="Unassembled WGS sequence"/>
</dbReference>
<dbReference type="RefSeq" id="WP_055056004.1">
    <property type="nucleotide sequence ID" value="NZ_CYZD01000003.1"/>
</dbReference>
<dbReference type="AlphaFoldDB" id="A0A174P0Y6"/>
<evidence type="ECO:0000313" key="5">
    <source>
        <dbReference type="EMBL" id="RHC09300.1"/>
    </source>
</evidence>
<reference evidence="9 10" key="2">
    <citation type="submission" date="2018-08" db="EMBL/GenBank/DDBJ databases">
        <title>A genome reference for cultivated species of the human gut microbiota.</title>
        <authorList>
            <person name="Zou Y."/>
            <person name="Xue W."/>
            <person name="Luo G."/>
        </authorList>
    </citation>
    <scope>NUCLEOTIDE SEQUENCE [LARGE SCALE GENOMIC DNA]</scope>
    <source>
        <strain evidence="4 10">AF14-23</strain>
        <strain evidence="6 11">AM18-2AC</strain>
        <strain evidence="5 9">AM37-4AC</strain>
    </source>
</reference>